<dbReference type="OrthoDB" id="5365108at2"/>
<organism evidence="5 6">
    <name type="scientific">Hydrogenimonas thermophila</name>
    <dbReference type="NCBI Taxonomy" id="223786"/>
    <lineage>
        <taxon>Bacteria</taxon>
        <taxon>Pseudomonadati</taxon>
        <taxon>Campylobacterota</taxon>
        <taxon>Epsilonproteobacteria</taxon>
        <taxon>Campylobacterales</taxon>
        <taxon>Hydrogenimonadaceae</taxon>
        <taxon>Hydrogenimonas</taxon>
    </lineage>
</organism>
<evidence type="ECO:0000256" key="1">
    <source>
        <dbReference type="ARBA" id="ARBA00022737"/>
    </source>
</evidence>
<dbReference type="SUPFAM" id="SSF48403">
    <property type="entry name" value="Ankyrin repeat"/>
    <property type="match status" value="1"/>
</dbReference>
<dbReference type="SMART" id="SM00248">
    <property type="entry name" value="ANK"/>
    <property type="match status" value="4"/>
</dbReference>
<feature type="repeat" description="ANK" evidence="3">
    <location>
        <begin position="121"/>
        <end position="153"/>
    </location>
</feature>
<feature type="chain" id="PRO_5011751148" evidence="4">
    <location>
        <begin position="18"/>
        <end position="196"/>
    </location>
</feature>
<keyword evidence="2 3" id="KW-0040">ANK repeat</keyword>
<gene>
    <name evidence="5" type="ORF">SAMN05216234_1556</name>
</gene>
<dbReference type="PROSITE" id="PS50088">
    <property type="entry name" value="ANK_REPEAT"/>
    <property type="match status" value="3"/>
</dbReference>
<evidence type="ECO:0000313" key="6">
    <source>
        <dbReference type="Proteomes" id="UP000199227"/>
    </source>
</evidence>
<feature type="repeat" description="ANK" evidence="3">
    <location>
        <begin position="88"/>
        <end position="120"/>
    </location>
</feature>
<dbReference type="RefSeq" id="WP_092914059.1">
    <property type="nucleotide sequence ID" value="NZ_FOXB01000055.1"/>
</dbReference>
<dbReference type="Pfam" id="PF00023">
    <property type="entry name" value="Ank"/>
    <property type="match status" value="1"/>
</dbReference>
<dbReference type="InterPro" id="IPR002110">
    <property type="entry name" value="Ankyrin_rpt"/>
</dbReference>
<evidence type="ECO:0000256" key="2">
    <source>
        <dbReference type="ARBA" id="ARBA00023043"/>
    </source>
</evidence>
<sequence length="196" mass="21676">MKRIIVILAILSSLLLADSVNGWQPLHESVYKSDFELMKKIVEKGDCDIDLQSKAGISPLHIAVKTRNLLMVNYLLDHGADVDIQDNNGYTPLHYAISARRLKIVRSLVMHDADVNLANNAGITPLQQAAYTNDFAIVDYLLDNGADPDILNANGINACELAYAKGNFSMAHHLKPYTHGECGKYVNELKTTKRGK</sequence>
<dbReference type="EMBL" id="FOXB01000055">
    <property type="protein sequence ID" value="SFP90471.1"/>
    <property type="molecule type" value="Genomic_DNA"/>
</dbReference>
<evidence type="ECO:0000256" key="4">
    <source>
        <dbReference type="SAM" id="SignalP"/>
    </source>
</evidence>
<keyword evidence="6" id="KW-1185">Reference proteome</keyword>
<dbReference type="PANTHER" id="PTHR24171">
    <property type="entry name" value="ANKYRIN REPEAT DOMAIN-CONTAINING PROTEIN 39-RELATED"/>
    <property type="match status" value="1"/>
</dbReference>
<evidence type="ECO:0000256" key="3">
    <source>
        <dbReference type="PROSITE-ProRule" id="PRU00023"/>
    </source>
</evidence>
<evidence type="ECO:0000313" key="5">
    <source>
        <dbReference type="EMBL" id="SFP90471.1"/>
    </source>
</evidence>
<keyword evidence="4" id="KW-0732">Signal</keyword>
<feature type="signal peptide" evidence="4">
    <location>
        <begin position="1"/>
        <end position="17"/>
    </location>
</feature>
<accession>A0A1I5U5C3</accession>
<dbReference type="Gene3D" id="1.25.40.20">
    <property type="entry name" value="Ankyrin repeat-containing domain"/>
    <property type="match status" value="1"/>
</dbReference>
<dbReference type="Proteomes" id="UP000199227">
    <property type="component" value="Unassembled WGS sequence"/>
</dbReference>
<dbReference type="PROSITE" id="PS50297">
    <property type="entry name" value="ANK_REP_REGION"/>
    <property type="match status" value="3"/>
</dbReference>
<dbReference type="AlphaFoldDB" id="A0A1I5U5C3"/>
<proteinExistence type="predicted"/>
<name>A0A1I5U5C3_9BACT</name>
<feature type="repeat" description="ANK" evidence="3">
    <location>
        <begin position="55"/>
        <end position="87"/>
    </location>
</feature>
<dbReference type="InterPro" id="IPR036770">
    <property type="entry name" value="Ankyrin_rpt-contain_sf"/>
</dbReference>
<protein>
    <submittedName>
        <fullName evidence="5">Ankyrin</fullName>
    </submittedName>
</protein>
<dbReference type="PRINTS" id="PR01415">
    <property type="entry name" value="ANKYRIN"/>
</dbReference>
<dbReference type="Pfam" id="PF12796">
    <property type="entry name" value="Ank_2"/>
    <property type="match status" value="1"/>
</dbReference>
<keyword evidence="1" id="KW-0677">Repeat</keyword>
<dbReference type="STRING" id="223786.SAMN05216234_1556"/>
<reference evidence="5 6" key="1">
    <citation type="submission" date="2016-10" db="EMBL/GenBank/DDBJ databases">
        <authorList>
            <person name="de Groot N.N."/>
        </authorList>
    </citation>
    <scope>NUCLEOTIDE SEQUENCE [LARGE SCALE GENOMIC DNA]</scope>
    <source>
        <strain evidence="5 6">EP1-55-1</strain>
    </source>
</reference>